<comment type="caution">
    <text evidence="2">The sequence shown here is derived from an EMBL/GenBank/DDBJ whole genome shotgun (WGS) entry which is preliminary data.</text>
</comment>
<evidence type="ECO:0000313" key="2">
    <source>
        <dbReference type="EMBL" id="MFC3835371.1"/>
    </source>
</evidence>
<organism evidence="2 3">
    <name type="scientific">Deinococcus rufus</name>
    <dbReference type="NCBI Taxonomy" id="2136097"/>
    <lineage>
        <taxon>Bacteria</taxon>
        <taxon>Thermotogati</taxon>
        <taxon>Deinococcota</taxon>
        <taxon>Deinococci</taxon>
        <taxon>Deinococcales</taxon>
        <taxon>Deinococcaceae</taxon>
        <taxon>Deinococcus</taxon>
    </lineage>
</organism>
<evidence type="ECO:0000313" key="3">
    <source>
        <dbReference type="Proteomes" id="UP001595803"/>
    </source>
</evidence>
<protein>
    <submittedName>
        <fullName evidence="2">Uncharacterized protein</fullName>
    </submittedName>
</protein>
<feature type="region of interest" description="Disordered" evidence="1">
    <location>
        <begin position="169"/>
        <end position="192"/>
    </location>
</feature>
<name>A0ABV7ZDA0_9DEIO</name>
<feature type="compositionally biased region" description="Pro residues" evidence="1">
    <location>
        <begin position="174"/>
        <end position="192"/>
    </location>
</feature>
<gene>
    <name evidence="2" type="ORF">ACFOSB_21125</name>
</gene>
<dbReference type="RefSeq" id="WP_322474622.1">
    <property type="nucleotide sequence ID" value="NZ_JBHRZG010000024.1"/>
</dbReference>
<accession>A0ABV7ZDA0</accession>
<dbReference type="EMBL" id="JBHRZG010000024">
    <property type="protein sequence ID" value="MFC3835371.1"/>
    <property type="molecule type" value="Genomic_DNA"/>
</dbReference>
<evidence type="ECO:0000256" key="1">
    <source>
        <dbReference type="SAM" id="MobiDB-lite"/>
    </source>
</evidence>
<keyword evidence="3" id="KW-1185">Reference proteome</keyword>
<reference evidence="3" key="1">
    <citation type="journal article" date="2019" name="Int. J. Syst. Evol. Microbiol.">
        <title>The Global Catalogue of Microorganisms (GCM) 10K type strain sequencing project: providing services to taxonomists for standard genome sequencing and annotation.</title>
        <authorList>
            <consortium name="The Broad Institute Genomics Platform"/>
            <consortium name="The Broad Institute Genome Sequencing Center for Infectious Disease"/>
            <person name="Wu L."/>
            <person name="Ma J."/>
        </authorList>
    </citation>
    <scope>NUCLEOTIDE SEQUENCE [LARGE SCALE GENOMIC DNA]</scope>
    <source>
        <strain evidence="3">CCTCC AB 2017081</strain>
    </source>
</reference>
<proteinExistence type="predicted"/>
<dbReference type="Proteomes" id="UP001595803">
    <property type="component" value="Unassembled WGS sequence"/>
</dbReference>
<sequence length="192" mass="19565">MSDRRVRLGRALRRMVLAGVLLPGVLLTGAADAHPRPGPPAPPAPETVGFAQLQRVLTAARAVVVTLRAGPVRAAPGGQRFVTLLSGGQAVARLAVRPDGTLAALPGGPVRPVPLPTTALTPAQSAQLNTRIAALILSGAVQVTPGDYRVPLLSGGVVVAVLRLDRETLKVRPDGPPGPSGGPRPPRGPVGR</sequence>